<evidence type="ECO:0000259" key="1">
    <source>
        <dbReference type="Pfam" id="PF01261"/>
    </source>
</evidence>
<name>A0A484F4D9_9EURY</name>
<dbReference type="PANTHER" id="PTHR21445">
    <property type="entry name" value="ENDONUCLEASE IV ENDODEOXYRIBONUCLEASE IV"/>
    <property type="match status" value="1"/>
</dbReference>
<dbReference type="Pfam" id="PF01261">
    <property type="entry name" value="AP_endonuc_2"/>
    <property type="match status" value="1"/>
</dbReference>
<dbReference type="InterPro" id="IPR013022">
    <property type="entry name" value="Xyl_isomerase-like_TIM-brl"/>
</dbReference>
<accession>A0A484F4D9</accession>
<dbReference type="GO" id="GO:0003906">
    <property type="term" value="F:DNA-(apurinic or apyrimidinic site) endonuclease activity"/>
    <property type="evidence" value="ECO:0007669"/>
    <property type="project" value="TreeGrafter"/>
</dbReference>
<dbReference type="PANTHER" id="PTHR21445:SF0">
    <property type="entry name" value="APURINIC-APYRIMIDINIC ENDONUCLEASE"/>
    <property type="match status" value="1"/>
</dbReference>
<dbReference type="InterPro" id="IPR036237">
    <property type="entry name" value="Xyl_isomerase-like_sf"/>
</dbReference>
<dbReference type="Proteomes" id="UP000294855">
    <property type="component" value="Unassembled WGS sequence"/>
</dbReference>
<protein>
    <submittedName>
        <fullName evidence="2">Sugar phosphate isomerase/epimerase</fullName>
    </submittedName>
</protein>
<dbReference type="GO" id="GO:0016853">
    <property type="term" value="F:isomerase activity"/>
    <property type="evidence" value="ECO:0007669"/>
    <property type="project" value="UniProtKB-KW"/>
</dbReference>
<keyword evidence="2" id="KW-0413">Isomerase</keyword>
<keyword evidence="3" id="KW-1185">Reference proteome</keyword>
<proteinExistence type="predicted"/>
<organism evidence="2 3">
    <name type="scientific">Methanimicrococcus blatticola</name>
    <dbReference type="NCBI Taxonomy" id="91560"/>
    <lineage>
        <taxon>Archaea</taxon>
        <taxon>Methanobacteriati</taxon>
        <taxon>Methanobacteriota</taxon>
        <taxon>Stenosarchaea group</taxon>
        <taxon>Methanomicrobia</taxon>
        <taxon>Methanosarcinales</taxon>
        <taxon>Methanosarcinaceae</taxon>
        <taxon>Methanimicrococcus</taxon>
    </lineage>
</organism>
<reference evidence="2 3" key="1">
    <citation type="submission" date="2019-03" db="EMBL/GenBank/DDBJ databases">
        <title>Genomic Encyclopedia of Type Strains, Phase IV (KMG-IV): sequencing the most valuable type-strain genomes for metagenomic binning, comparative biology and taxonomic classification.</title>
        <authorList>
            <person name="Goeker M."/>
        </authorList>
    </citation>
    <scope>NUCLEOTIDE SEQUENCE [LARGE SCALE GENOMIC DNA]</scope>
    <source>
        <strain evidence="2 3">DSM 13328</strain>
    </source>
</reference>
<dbReference type="InterPro" id="IPR001719">
    <property type="entry name" value="AP_endonuc_2"/>
</dbReference>
<evidence type="ECO:0000313" key="3">
    <source>
        <dbReference type="Proteomes" id="UP000294855"/>
    </source>
</evidence>
<dbReference type="SUPFAM" id="SSF51658">
    <property type="entry name" value="Xylose isomerase-like"/>
    <property type="match status" value="1"/>
</dbReference>
<dbReference type="GO" id="GO:0003677">
    <property type="term" value="F:DNA binding"/>
    <property type="evidence" value="ECO:0007669"/>
    <property type="project" value="InterPro"/>
</dbReference>
<comment type="caution">
    <text evidence="2">The sequence shown here is derived from an EMBL/GenBank/DDBJ whole genome shotgun (WGS) entry which is preliminary data.</text>
</comment>
<dbReference type="AlphaFoldDB" id="A0A484F4D9"/>
<dbReference type="GO" id="GO:0008270">
    <property type="term" value="F:zinc ion binding"/>
    <property type="evidence" value="ECO:0007669"/>
    <property type="project" value="InterPro"/>
</dbReference>
<gene>
    <name evidence="2" type="ORF">C7391_1460</name>
</gene>
<dbReference type="EMBL" id="SNYS01000010">
    <property type="protein sequence ID" value="TDQ67906.1"/>
    <property type="molecule type" value="Genomic_DNA"/>
</dbReference>
<dbReference type="SMART" id="SM00518">
    <property type="entry name" value="AP2Ec"/>
    <property type="match status" value="1"/>
</dbReference>
<dbReference type="GO" id="GO:0006284">
    <property type="term" value="P:base-excision repair"/>
    <property type="evidence" value="ECO:0007669"/>
    <property type="project" value="TreeGrafter"/>
</dbReference>
<sequence>MLINIVVQPYCSTLMFNPIVQPYCSILFGYCLDYLFIIDFKFIFMIGISTLAYSNKSLTFALSEIEKSAKHAEIFSEGIHNVIHPDVIHPGTIRPDSENSSEILSSFSLSYSIHAPTLDINLAAVREKIRKAGVEIINESAVFCMNNNIEILVVHPGYAADVQTLPAAYKSFEKSTAELEKIKEETGVRICIENMPNAEIYLFKTPEDEKKINLKSKNLEFILDIGHANTAGNLNEFLEKEIAHYHIHDNAGDVDNHLGFGNGTIGFNILEQIVKKAKKDKAVLIAENKTVEEALKTVEMLKKAGAE</sequence>
<evidence type="ECO:0000313" key="2">
    <source>
        <dbReference type="EMBL" id="TDQ67906.1"/>
    </source>
</evidence>
<feature type="domain" description="Xylose isomerase-like TIM barrel" evidence="1">
    <location>
        <begin position="96"/>
        <end position="303"/>
    </location>
</feature>
<dbReference type="Gene3D" id="3.20.20.150">
    <property type="entry name" value="Divalent-metal-dependent TIM barrel enzymes"/>
    <property type="match status" value="1"/>
</dbReference>
<dbReference type="GO" id="GO:0008081">
    <property type="term" value="F:phosphoric diester hydrolase activity"/>
    <property type="evidence" value="ECO:0007669"/>
    <property type="project" value="TreeGrafter"/>
</dbReference>